<comment type="caution">
    <text evidence="4">The sequence shown here is derived from an EMBL/GenBank/DDBJ whole genome shotgun (WGS) entry which is preliminary data.</text>
</comment>
<gene>
    <name evidence="4" type="ORF">V3328_17495</name>
</gene>
<evidence type="ECO:0000259" key="3">
    <source>
        <dbReference type="Pfam" id="PF25973"/>
    </source>
</evidence>
<dbReference type="SUPFAM" id="SSF111369">
    <property type="entry name" value="HlyD-like secretion proteins"/>
    <property type="match status" value="1"/>
</dbReference>
<dbReference type="InterPro" id="IPR006143">
    <property type="entry name" value="RND_pump_MFP"/>
</dbReference>
<evidence type="ECO:0000313" key="4">
    <source>
        <dbReference type="EMBL" id="MEJ8573290.1"/>
    </source>
</evidence>
<reference evidence="4 5" key="1">
    <citation type="submission" date="2024-02" db="EMBL/GenBank/DDBJ databases">
        <title>Genome analysis and characterization of Microbaculum marinisediminis sp. nov., isolated from marine sediment.</title>
        <authorList>
            <person name="Du Z.-J."/>
            <person name="Ye Y.-Q."/>
            <person name="Zhang Z.-R."/>
            <person name="Yuan S.-M."/>
            <person name="Zhang X.-Y."/>
        </authorList>
    </citation>
    <scope>NUCLEOTIDE SEQUENCE [LARGE SCALE GENOMIC DNA]</scope>
    <source>
        <strain evidence="4 5">SDUM1044001</strain>
    </source>
</reference>
<feature type="coiled-coil region" evidence="2">
    <location>
        <begin position="98"/>
        <end position="163"/>
    </location>
</feature>
<name>A0AAW9RYF4_9HYPH</name>
<evidence type="ECO:0000256" key="1">
    <source>
        <dbReference type="ARBA" id="ARBA00009477"/>
    </source>
</evidence>
<sequence>MLPRTLPAGLSHLGPVLALTAGLLVATGHLRAADGFLVEESTVADHKAVFASVQSADVVPARARIGGTVMELTAAEGDAVKAGERIATIVDDKLALRIQGLEASIRGLQSAVNNAETELKRAEELKSRGIVSQARLDQIQTTYDVAHNRLQTAQAEKMVAEQQVAEGAVEAPGAGRVLSVPVTIGTVVLPGETIAEIASDRYILRLEVPERHARYIKLGDEVLIGTRGLDVADDSVGKGRIVTVYPRLQNGRVVADAEVSGLGDYFVGERALVRIAAGERRAIVIPSAYVFKRYGLDYVRVEGEEGTPLDVVVQLGQQVSDGEPNTVEVLGGLNAGDRLVRP</sequence>
<dbReference type="InterPro" id="IPR058647">
    <property type="entry name" value="BSH_CzcB-like"/>
</dbReference>
<dbReference type="Pfam" id="PF25973">
    <property type="entry name" value="BSH_CzcB"/>
    <property type="match status" value="1"/>
</dbReference>
<feature type="domain" description="CzcB-like barrel-sandwich hybrid" evidence="3">
    <location>
        <begin position="63"/>
        <end position="198"/>
    </location>
</feature>
<dbReference type="PANTHER" id="PTHR30469">
    <property type="entry name" value="MULTIDRUG RESISTANCE PROTEIN MDTA"/>
    <property type="match status" value="1"/>
</dbReference>
<dbReference type="GO" id="GO:1990281">
    <property type="term" value="C:efflux pump complex"/>
    <property type="evidence" value="ECO:0007669"/>
    <property type="project" value="TreeGrafter"/>
</dbReference>
<dbReference type="EMBL" id="JAZHOF010000007">
    <property type="protein sequence ID" value="MEJ8573290.1"/>
    <property type="molecule type" value="Genomic_DNA"/>
</dbReference>
<dbReference type="GO" id="GO:0015562">
    <property type="term" value="F:efflux transmembrane transporter activity"/>
    <property type="evidence" value="ECO:0007669"/>
    <property type="project" value="TreeGrafter"/>
</dbReference>
<dbReference type="Gene3D" id="2.40.30.170">
    <property type="match status" value="1"/>
</dbReference>
<organism evidence="4 5">
    <name type="scientific">Microbaculum marinum</name>
    <dbReference type="NCBI Taxonomy" id="1764581"/>
    <lineage>
        <taxon>Bacteria</taxon>
        <taxon>Pseudomonadati</taxon>
        <taxon>Pseudomonadota</taxon>
        <taxon>Alphaproteobacteria</taxon>
        <taxon>Hyphomicrobiales</taxon>
        <taxon>Tepidamorphaceae</taxon>
        <taxon>Microbaculum</taxon>
    </lineage>
</organism>
<dbReference type="Gene3D" id="2.40.420.20">
    <property type="match status" value="1"/>
</dbReference>
<dbReference type="PANTHER" id="PTHR30469:SF15">
    <property type="entry name" value="HLYD FAMILY OF SECRETION PROTEINS"/>
    <property type="match status" value="1"/>
</dbReference>
<comment type="similarity">
    <text evidence="1">Belongs to the membrane fusion protein (MFP) (TC 8.A.1) family.</text>
</comment>
<keyword evidence="2" id="KW-0175">Coiled coil</keyword>
<keyword evidence="5" id="KW-1185">Reference proteome</keyword>
<protein>
    <submittedName>
        <fullName evidence="4">Efflux RND transporter periplasmic adaptor subunit</fullName>
    </submittedName>
</protein>
<accession>A0AAW9RYF4</accession>
<proteinExistence type="inferred from homology"/>
<evidence type="ECO:0000256" key="2">
    <source>
        <dbReference type="SAM" id="Coils"/>
    </source>
</evidence>
<dbReference type="Gene3D" id="2.40.50.100">
    <property type="match status" value="1"/>
</dbReference>
<dbReference type="AlphaFoldDB" id="A0AAW9RYF4"/>
<dbReference type="RefSeq" id="WP_340330986.1">
    <property type="nucleotide sequence ID" value="NZ_JAZHOF010000007.1"/>
</dbReference>
<evidence type="ECO:0000313" key="5">
    <source>
        <dbReference type="Proteomes" id="UP001378188"/>
    </source>
</evidence>
<dbReference type="NCBIfam" id="TIGR01730">
    <property type="entry name" value="RND_mfp"/>
    <property type="match status" value="1"/>
</dbReference>
<dbReference type="Proteomes" id="UP001378188">
    <property type="component" value="Unassembled WGS sequence"/>
</dbReference>
<dbReference type="Gene3D" id="1.10.287.470">
    <property type="entry name" value="Helix hairpin bin"/>
    <property type="match status" value="1"/>
</dbReference>